<dbReference type="AlphaFoldDB" id="A0A8S9TJG5"/>
<evidence type="ECO:0000259" key="1">
    <source>
        <dbReference type="Pfam" id="PF22936"/>
    </source>
</evidence>
<feature type="domain" description="Retrovirus-related Pol polyprotein from transposon TNT 1-94-like beta-barrel" evidence="1">
    <location>
        <begin position="18"/>
        <end position="95"/>
    </location>
</feature>
<reference evidence="2" key="1">
    <citation type="submission" date="2020-03" db="EMBL/GenBank/DDBJ databases">
        <title>Hybrid Assembly of Korean Phytophthora infestans isolates.</title>
        <authorList>
            <person name="Prokchorchik M."/>
            <person name="Lee Y."/>
            <person name="Seo J."/>
            <person name="Cho J.-H."/>
            <person name="Park Y.-E."/>
            <person name="Jang D.-C."/>
            <person name="Im J.-S."/>
            <person name="Choi J.-G."/>
            <person name="Park H.-J."/>
            <person name="Lee G.-B."/>
            <person name="Lee Y.-G."/>
            <person name="Hong S.-Y."/>
            <person name="Cho K."/>
            <person name="Sohn K.H."/>
        </authorList>
    </citation>
    <scope>NUCLEOTIDE SEQUENCE</scope>
    <source>
        <strain evidence="2">KR_2_A2</strain>
    </source>
</reference>
<comment type="caution">
    <text evidence="2">The sequence shown here is derived from an EMBL/GenBank/DDBJ whole genome shotgun (WGS) entry which is preliminary data.</text>
</comment>
<evidence type="ECO:0000313" key="3">
    <source>
        <dbReference type="EMBL" id="KAF4134119.1"/>
    </source>
</evidence>
<dbReference type="Pfam" id="PF22936">
    <property type="entry name" value="Pol_BBD"/>
    <property type="match status" value="1"/>
</dbReference>
<protein>
    <submittedName>
        <fullName evidence="2">Putative transposon Ty5-1 protein</fullName>
    </submittedName>
</protein>
<dbReference type="Proteomes" id="UP000704712">
    <property type="component" value="Unassembled WGS sequence"/>
</dbReference>
<dbReference type="EMBL" id="JAACNO010003109">
    <property type="protein sequence ID" value="KAF4128530.1"/>
    <property type="molecule type" value="Genomic_DNA"/>
</dbReference>
<name>A0A8S9TJG5_PHYIN</name>
<evidence type="ECO:0000313" key="2">
    <source>
        <dbReference type="EMBL" id="KAF4128530.1"/>
    </source>
</evidence>
<dbReference type="InterPro" id="IPR054722">
    <property type="entry name" value="PolX-like_BBD"/>
</dbReference>
<evidence type="ECO:0000313" key="4">
    <source>
        <dbReference type="Proteomes" id="UP000704712"/>
    </source>
</evidence>
<accession>A0A8S9TJG5</accession>
<sequence>MANIGGVLSMGGPDVVQWCLDSAATANICNDLSQFTNISAIGDGLEMLCATGNTVSINQVGSVEVLTVNKLTGRQQKRLLPDVNYAPDAPVNLFSQD</sequence>
<gene>
    <name evidence="3" type="ORF">GN958_ATG16683</name>
    <name evidence="2" type="ORF">GN958_ATG22279</name>
</gene>
<proteinExistence type="predicted"/>
<dbReference type="EMBL" id="JAACNO010002336">
    <property type="protein sequence ID" value="KAF4134119.1"/>
    <property type="molecule type" value="Genomic_DNA"/>
</dbReference>
<organism evidence="2 4">
    <name type="scientific">Phytophthora infestans</name>
    <name type="common">Potato late blight agent</name>
    <name type="synonym">Botrytis infestans</name>
    <dbReference type="NCBI Taxonomy" id="4787"/>
    <lineage>
        <taxon>Eukaryota</taxon>
        <taxon>Sar</taxon>
        <taxon>Stramenopiles</taxon>
        <taxon>Oomycota</taxon>
        <taxon>Peronosporomycetes</taxon>
        <taxon>Peronosporales</taxon>
        <taxon>Peronosporaceae</taxon>
        <taxon>Phytophthora</taxon>
    </lineage>
</organism>